<feature type="domain" description="LamG-like jellyroll fold" evidence="4">
    <location>
        <begin position="566"/>
        <end position="704"/>
    </location>
</feature>
<dbReference type="SUPFAM" id="SSF103647">
    <property type="entry name" value="TSP type-3 repeat"/>
    <property type="match status" value="1"/>
</dbReference>
<dbReference type="Pfam" id="PF18962">
    <property type="entry name" value="Por_Secre_tail"/>
    <property type="match status" value="1"/>
</dbReference>
<proteinExistence type="predicted"/>
<evidence type="ECO:0000313" key="5">
    <source>
        <dbReference type="EMBL" id="GFZ82649.1"/>
    </source>
</evidence>
<evidence type="ECO:0000256" key="1">
    <source>
        <dbReference type="ARBA" id="ARBA00022729"/>
    </source>
</evidence>
<dbReference type="InterPro" id="IPR006558">
    <property type="entry name" value="LamG-like"/>
</dbReference>
<evidence type="ECO:0000256" key="3">
    <source>
        <dbReference type="SAM" id="SignalP"/>
    </source>
</evidence>
<dbReference type="GO" id="GO:0004553">
    <property type="term" value="F:hydrolase activity, hydrolyzing O-glycosyl compounds"/>
    <property type="evidence" value="ECO:0007669"/>
    <property type="project" value="UniProtKB-ARBA"/>
</dbReference>
<dbReference type="NCBIfam" id="TIGR04183">
    <property type="entry name" value="Por_Secre_tail"/>
    <property type="match status" value="1"/>
</dbReference>
<keyword evidence="6" id="KW-1185">Reference proteome</keyword>
<dbReference type="InterPro" id="IPR028974">
    <property type="entry name" value="TSP_type-3_rpt"/>
</dbReference>
<dbReference type="SUPFAM" id="SSF49899">
    <property type="entry name" value="Concanavalin A-like lectins/glucanases"/>
    <property type="match status" value="1"/>
</dbReference>
<dbReference type="RefSeq" id="WP_188605360.1">
    <property type="nucleotide sequence ID" value="NZ_BMIC01000001.1"/>
</dbReference>
<dbReference type="Proteomes" id="UP000598120">
    <property type="component" value="Unassembled WGS sequence"/>
</dbReference>
<feature type="chain" id="PRO_5035275291" description="LamG-like jellyroll fold domain-containing protein" evidence="3">
    <location>
        <begin position="24"/>
        <end position="1408"/>
    </location>
</feature>
<dbReference type="Gene3D" id="2.60.120.200">
    <property type="match status" value="1"/>
</dbReference>
<dbReference type="Pfam" id="PF13385">
    <property type="entry name" value="Laminin_G_3"/>
    <property type="match status" value="1"/>
</dbReference>
<evidence type="ECO:0000256" key="2">
    <source>
        <dbReference type="ARBA" id="ARBA00023157"/>
    </source>
</evidence>
<reference evidence="5 6" key="1">
    <citation type="journal article" date="2014" name="Int. J. Syst. Evol. Microbiol.">
        <title>Complete genome sequence of Corynebacterium casei LMG S-19264T (=DSM 44701T), isolated from a smear-ripened cheese.</title>
        <authorList>
            <consortium name="US DOE Joint Genome Institute (JGI-PGF)"/>
            <person name="Walter F."/>
            <person name="Albersmeier A."/>
            <person name="Kalinowski J."/>
            <person name="Ruckert C."/>
        </authorList>
    </citation>
    <scope>NUCLEOTIDE SEQUENCE [LARGE SCALE GENOMIC DNA]</scope>
    <source>
        <strain evidence="5 6">CGMCC 1.15295</strain>
    </source>
</reference>
<keyword evidence="2" id="KW-1015">Disulfide bond</keyword>
<dbReference type="EMBL" id="BMIC01000001">
    <property type="protein sequence ID" value="GFZ82649.1"/>
    <property type="molecule type" value="Genomic_DNA"/>
</dbReference>
<sequence>MKTKLLCSLLLTVFAFSSLSAQRSDVKITVKWPSRSYENKIEVYNTTNDLLITICDDNQCYSSSQQGVTDAYGSTYDLGCATNGSNYYIKMYDVANNGWTSSSYVSVVVAGTEVLNNNGSTANTSGTIAYFNVSGGDATCNALLDTDQDGIIDNLDYDDDGDGITDAKENLGQDRFECTLPSLDFQNGVYDPLASTGLIGQVGAVYRYSNAIQGYDILMKITELQNTTIANIDNDLVDNPDYLQTELTFSGTGTPGATFQFTIVNAGTTVPSTSIFRVNGITWDCDGSGSLRESVIYKQPAAYGTDNPTSLLVSNLGGGDIQISASGLQEGPGFSTLRVLRAYYQFIGNTFTMRMQAIKTSSGSSTRQFGMSFTQCEFLDFNANSLIIVKGEDFDNDGKYNHLDLDSDNDGIPDNVEGQTTLGYITPSGTVDPKTGIDIAYGNGIQVVNTDYDKYPDILDLDSDNDGLLDIEENGMADVIVAFSDADNDGLDNLFEGSNISDPLDVNDEIDNPSASILPDLDGDVNSGGDVDYRDLFNTNPPPSATLDFDGIDDYLSTDSFIEGFSSVSIMAWVKVDSGNSGYLTIAGEDVSCKIYLQNGNEPCFSIKTTGNTTKVVSSAPINFDEWHHITGTYSNISGALKLYIDGNLVNTLNTLPTVTTIASTANGNDAFEIGRASSNIANREYFKGEIDEVRVFNTVLTDDQLQRMVYQEIQNNSGNVRGSIIEKDIVDISNGNKIPWSNLIAYYPMTDIKSNVTFDYSDNNHTLKLNNITTAQGQTAPMPYKTGSNGSWTSQATWLHGSVWDIKNIVNNKDWSIVKIEHNVTTVNSHKNLGLIIDSGKSLIVNGDNLINNTWYLKLDGTLDLQNDSQLIQTVNSDLVTSANGKILRRQEGTSNVYWYNYWASPVGSTGVTTISNNNAATNNANNSNFRLNLLKEGNANNVQFTSAYNQVGKVSTRWLYTYKNGVTYWDWASLTPTTNINPGVGYSQKGTGNSGTEQQYIFEGKPNNGTILVPVTDVGGSGSVPTVSKTDYLLGNPYASALDIHKFIDDNAGVIDGTLQLWQQWSGSSHYLDEYDGGYAKVNKLGSVRAYQFVGINGANNGSQDGTLTPSRYLPVGQAFMAEVVANGNVVFNNSQRIFIKEADANGTYNNGSVFFRNGNQADVNTEDESNSTEETNIFSKIRLEFNSVNGPEMRKELLLGFSNITTDAFDYGYDAKNMDNVSNDLNLLLNGQNMSMQAYSPITNGKVVPLNFKASGDFTFEIKMTEIENIHENQEIYLKDNLTSTYFDLRTTEQPYSFTSTAGEFNNRFEVVFQSGESLSTEESDYNFNLIYYNNKQDKLYVKGLNTSVDNLMVINMLGQTVNEFKDVAAQTLDNGLSISGLASGTYVVYFNTENTTKTKKIIID</sequence>
<protein>
    <recommendedName>
        <fullName evidence="4">LamG-like jellyroll fold domain-containing protein</fullName>
    </recommendedName>
</protein>
<dbReference type="GO" id="GO:0005975">
    <property type="term" value="P:carbohydrate metabolic process"/>
    <property type="evidence" value="ECO:0007669"/>
    <property type="project" value="UniProtKB-ARBA"/>
</dbReference>
<name>A0A8J2TMQ0_9FLAO</name>
<dbReference type="InterPro" id="IPR026444">
    <property type="entry name" value="Secre_tail"/>
</dbReference>
<gene>
    <name evidence="5" type="ORF">GCM10011531_11570</name>
</gene>
<dbReference type="InterPro" id="IPR013320">
    <property type="entry name" value="ConA-like_dom_sf"/>
</dbReference>
<keyword evidence="1 3" id="KW-0732">Signal</keyword>
<evidence type="ECO:0000313" key="6">
    <source>
        <dbReference type="Proteomes" id="UP000598120"/>
    </source>
</evidence>
<dbReference type="SMART" id="SM00560">
    <property type="entry name" value="LamGL"/>
    <property type="match status" value="1"/>
</dbReference>
<feature type="signal peptide" evidence="3">
    <location>
        <begin position="1"/>
        <end position="23"/>
    </location>
</feature>
<dbReference type="GO" id="GO:0005509">
    <property type="term" value="F:calcium ion binding"/>
    <property type="evidence" value="ECO:0007669"/>
    <property type="project" value="InterPro"/>
</dbReference>
<organism evidence="5 6">
    <name type="scientific">Aquaticitalea lipolytica</name>
    <dbReference type="NCBI Taxonomy" id="1247562"/>
    <lineage>
        <taxon>Bacteria</taxon>
        <taxon>Pseudomonadati</taxon>
        <taxon>Bacteroidota</taxon>
        <taxon>Flavobacteriia</taxon>
        <taxon>Flavobacteriales</taxon>
        <taxon>Flavobacteriaceae</taxon>
        <taxon>Aquaticitalea</taxon>
    </lineage>
</organism>
<accession>A0A8J2TMQ0</accession>
<comment type="caution">
    <text evidence="5">The sequence shown here is derived from an EMBL/GenBank/DDBJ whole genome shotgun (WGS) entry which is preliminary data.</text>
</comment>
<evidence type="ECO:0000259" key="4">
    <source>
        <dbReference type="SMART" id="SM00560"/>
    </source>
</evidence>